<gene>
    <name evidence="2" type="ORF">PYX00_004590</name>
</gene>
<name>A0AAW2I5S1_9NEOP</name>
<accession>A0AAW2I5S1</accession>
<evidence type="ECO:0000313" key="2">
    <source>
        <dbReference type="EMBL" id="KAL0277236.1"/>
    </source>
</evidence>
<dbReference type="EMBL" id="JARGDH010000002">
    <property type="protein sequence ID" value="KAL0277236.1"/>
    <property type="molecule type" value="Genomic_DNA"/>
</dbReference>
<dbReference type="AlphaFoldDB" id="A0AAW2I5S1"/>
<reference evidence="2" key="1">
    <citation type="journal article" date="2024" name="Gigascience">
        <title>Chromosome-level genome of the poultry shaft louse Menopon gallinae provides insight into the host-switching and adaptive evolution of parasitic lice.</title>
        <authorList>
            <person name="Xu Y."/>
            <person name="Ma L."/>
            <person name="Liu S."/>
            <person name="Liang Y."/>
            <person name="Liu Q."/>
            <person name="He Z."/>
            <person name="Tian L."/>
            <person name="Duan Y."/>
            <person name="Cai W."/>
            <person name="Li H."/>
            <person name="Song F."/>
        </authorList>
    </citation>
    <scope>NUCLEOTIDE SEQUENCE</scope>
    <source>
        <strain evidence="2">Cailab_2023a</strain>
    </source>
</reference>
<feature type="region of interest" description="Disordered" evidence="1">
    <location>
        <begin position="47"/>
        <end position="66"/>
    </location>
</feature>
<comment type="caution">
    <text evidence="2">The sequence shown here is derived from an EMBL/GenBank/DDBJ whole genome shotgun (WGS) entry which is preliminary data.</text>
</comment>
<organism evidence="2">
    <name type="scientific">Menopon gallinae</name>
    <name type="common">poultry shaft louse</name>
    <dbReference type="NCBI Taxonomy" id="328185"/>
    <lineage>
        <taxon>Eukaryota</taxon>
        <taxon>Metazoa</taxon>
        <taxon>Ecdysozoa</taxon>
        <taxon>Arthropoda</taxon>
        <taxon>Hexapoda</taxon>
        <taxon>Insecta</taxon>
        <taxon>Pterygota</taxon>
        <taxon>Neoptera</taxon>
        <taxon>Paraneoptera</taxon>
        <taxon>Psocodea</taxon>
        <taxon>Troctomorpha</taxon>
        <taxon>Phthiraptera</taxon>
        <taxon>Amblycera</taxon>
        <taxon>Menoponidae</taxon>
        <taxon>Menopon</taxon>
    </lineage>
</organism>
<evidence type="ECO:0000256" key="1">
    <source>
        <dbReference type="SAM" id="MobiDB-lite"/>
    </source>
</evidence>
<sequence>MRSHNWLKIGELHEQLYYQGEEFCLCQISHHREMASENWCVWSEKGPKSNDPDGIIDRGSWGMNSG</sequence>
<protein>
    <submittedName>
        <fullName evidence="2">Uncharacterized protein</fullName>
    </submittedName>
</protein>
<proteinExistence type="predicted"/>